<accession>E3LII8</accession>
<dbReference type="PANTHER" id="PTHR35182">
    <property type="entry name" value="PROTEIN CBG13762"/>
    <property type="match status" value="1"/>
</dbReference>
<evidence type="ECO:0000313" key="1">
    <source>
        <dbReference type="EMBL" id="EFO95147.1"/>
    </source>
</evidence>
<keyword evidence="2" id="KW-1185">Reference proteome</keyword>
<protein>
    <submittedName>
        <fullName evidence="1">Uncharacterized protein</fullName>
    </submittedName>
</protein>
<proteinExistence type="predicted"/>
<dbReference type="PANTHER" id="PTHR35182:SF4">
    <property type="entry name" value="SCP DOMAIN-CONTAINING PROTEIN-RELATED"/>
    <property type="match status" value="1"/>
</dbReference>
<name>E3LII8_CAERE</name>
<gene>
    <name evidence="1" type="ORF">CRE_09382</name>
</gene>
<organism evidence="2">
    <name type="scientific">Caenorhabditis remanei</name>
    <name type="common">Caenorhabditis vulgaris</name>
    <dbReference type="NCBI Taxonomy" id="31234"/>
    <lineage>
        <taxon>Eukaryota</taxon>
        <taxon>Metazoa</taxon>
        <taxon>Ecdysozoa</taxon>
        <taxon>Nematoda</taxon>
        <taxon>Chromadorea</taxon>
        <taxon>Rhabditida</taxon>
        <taxon>Rhabditina</taxon>
        <taxon>Rhabditomorpha</taxon>
        <taxon>Rhabditoidea</taxon>
        <taxon>Rhabditidae</taxon>
        <taxon>Peloderinae</taxon>
        <taxon>Caenorhabditis</taxon>
    </lineage>
</organism>
<reference evidence="1" key="1">
    <citation type="submission" date="2007-07" db="EMBL/GenBank/DDBJ databases">
        <title>PCAP assembly of the Caenorhabditis remanei genome.</title>
        <authorList>
            <consortium name="The Caenorhabditis remanei Sequencing Consortium"/>
            <person name="Wilson R.K."/>
        </authorList>
    </citation>
    <scope>NUCLEOTIDE SEQUENCE [LARGE SCALE GENOMIC DNA]</scope>
    <source>
        <strain evidence="1">PB4641</strain>
    </source>
</reference>
<dbReference type="HOGENOM" id="CLU_2640464_0_0_1"/>
<dbReference type="AlphaFoldDB" id="E3LII8"/>
<dbReference type="EMBL" id="DS268409">
    <property type="protein sequence ID" value="EFO95147.1"/>
    <property type="molecule type" value="Genomic_DNA"/>
</dbReference>
<dbReference type="InParanoid" id="E3LII8"/>
<sequence length="77" mass="8790">MSQYVPGDTAVIKLPQVAKYRRLVNEGDLTVEYIFRVCNGKNKKICGFWENTKNKTKVTALPTNYNKNKKALVVKNV</sequence>
<evidence type="ECO:0000313" key="2">
    <source>
        <dbReference type="Proteomes" id="UP000008281"/>
    </source>
</evidence>
<dbReference type="Proteomes" id="UP000008281">
    <property type="component" value="Unassembled WGS sequence"/>
</dbReference>